<sequence length="146" mass="15241">MSVDASRRDRLLAGAALPLRLRPGPVPSGTGSDSGPARLGVEELCQHFHHARRALPSADEALRQAMALVADLQAEVHRLEDAPSRAVTALETMPAQTVAEAEAKVAVGRILVAEGRDPERHTFLAAAEAELAALKGGCPTLGGMTP</sequence>
<name>A0ABT1D0D5_9PROT</name>
<proteinExistence type="predicted"/>
<organism evidence="1 2">
    <name type="scientific">Siccirubricoccus soli</name>
    <dbReference type="NCBI Taxonomy" id="2899147"/>
    <lineage>
        <taxon>Bacteria</taxon>
        <taxon>Pseudomonadati</taxon>
        <taxon>Pseudomonadota</taxon>
        <taxon>Alphaproteobacteria</taxon>
        <taxon>Acetobacterales</taxon>
        <taxon>Roseomonadaceae</taxon>
        <taxon>Siccirubricoccus</taxon>
    </lineage>
</organism>
<dbReference type="Proteomes" id="UP001523392">
    <property type="component" value="Unassembled WGS sequence"/>
</dbReference>
<dbReference type="RefSeq" id="WP_252951735.1">
    <property type="nucleotide sequence ID" value="NZ_JAFIRR010000016.1"/>
</dbReference>
<accession>A0ABT1D0D5</accession>
<comment type="caution">
    <text evidence="1">The sequence shown here is derived from an EMBL/GenBank/DDBJ whole genome shotgun (WGS) entry which is preliminary data.</text>
</comment>
<evidence type="ECO:0000313" key="1">
    <source>
        <dbReference type="EMBL" id="MCO6415127.1"/>
    </source>
</evidence>
<gene>
    <name evidence="1" type="ORF">JYK14_02910</name>
</gene>
<protein>
    <submittedName>
        <fullName evidence="1">Uncharacterized protein</fullName>
    </submittedName>
</protein>
<evidence type="ECO:0000313" key="2">
    <source>
        <dbReference type="Proteomes" id="UP001523392"/>
    </source>
</evidence>
<dbReference type="EMBL" id="JAFIRR010000016">
    <property type="protein sequence ID" value="MCO6415127.1"/>
    <property type="molecule type" value="Genomic_DNA"/>
</dbReference>
<reference evidence="1 2" key="1">
    <citation type="submission" date="2021-12" db="EMBL/GenBank/DDBJ databases">
        <title>Siccirubricoccus leaddurans sp. nov., a high concentration Zn2+ tolerance bacterium.</title>
        <authorList>
            <person name="Cao Y."/>
        </authorList>
    </citation>
    <scope>NUCLEOTIDE SEQUENCE [LARGE SCALE GENOMIC DNA]</scope>
    <source>
        <strain evidence="1 2">KC 17139</strain>
    </source>
</reference>
<keyword evidence="2" id="KW-1185">Reference proteome</keyword>